<feature type="compositionally biased region" description="Basic and acidic residues" evidence="1">
    <location>
        <begin position="56"/>
        <end position="66"/>
    </location>
</feature>
<protein>
    <submittedName>
        <fullName evidence="2">Uncharacterized protein</fullName>
    </submittedName>
</protein>
<dbReference type="AlphaFoldDB" id="A0A0D0EBK7"/>
<reference evidence="2 3" key="1">
    <citation type="submission" date="2014-04" db="EMBL/GenBank/DDBJ databases">
        <authorList>
            <consortium name="DOE Joint Genome Institute"/>
            <person name="Kuo A."/>
            <person name="Kohler A."/>
            <person name="Jargeat P."/>
            <person name="Nagy L.G."/>
            <person name="Floudas D."/>
            <person name="Copeland A."/>
            <person name="Barry K.W."/>
            <person name="Cichocki N."/>
            <person name="Veneault-Fourrey C."/>
            <person name="LaButti K."/>
            <person name="Lindquist E.A."/>
            <person name="Lipzen A."/>
            <person name="Lundell T."/>
            <person name="Morin E."/>
            <person name="Murat C."/>
            <person name="Sun H."/>
            <person name="Tunlid A."/>
            <person name="Henrissat B."/>
            <person name="Grigoriev I.V."/>
            <person name="Hibbett D.S."/>
            <person name="Martin F."/>
            <person name="Nordberg H.P."/>
            <person name="Cantor M.N."/>
            <person name="Hua S.X."/>
        </authorList>
    </citation>
    <scope>NUCLEOTIDE SEQUENCE [LARGE SCALE GENOMIC DNA]</scope>
    <source>
        <strain evidence="2 3">Ve08.2h10</strain>
    </source>
</reference>
<dbReference type="HOGENOM" id="CLU_1555760_0_0_1"/>
<dbReference type="InParanoid" id="A0A0D0EBK7"/>
<evidence type="ECO:0000256" key="1">
    <source>
        <dbReference type="SAM" id="MobiDB-lite"/>
    </source>
</evidence>
<sequence length="172" mass="19709">MQWRLREYVCTFFVPLDSQGMLLRNCTRLTNTYQAATTFTIGRGADRSSAPPRCKRSLDHPSKRANDSCSSEMSVCMVRGRPMDSFPKQANAGIKELRASWYADHSILRPRSIVADIKYRQHLPRLKCSDESYSWHLLAWGKNDELACSTLFNVERDQSPDQDIALSTHDCF</sequence>
<feature type="region of interest" description="Disordered" evidence="1">
    <location>
        <begin position="44"/>
        <end position="68"/>
    </location>
</feature>
<organism evidence="2 3">
    <name type="scientific">Paxillus rubicundulus Ve08.2h10</name>
    <dbReference type="NCBI Taxonomy" id="930991"/>
    <lineage>
        <taxon>Eukaryota</taxon>
        <taxon>Fungi</taxon>
        <taxon>Dikarya</taxon>
        <taxon>Basidiomycota</taxon>
        <taxon>Agaricomycotina</taxon>
        <taxon>Agaricomycetes</taxon>
        <taxon>Agaricomycetidae</taxon>
        <taxon>Boletales</taxon>
        <taxon>Paxilineae</taxon>
        <taxon>Paxillaceae</taxon>
        <taxon>Paxillus</taxon>
    </lineage>
</organism>
<accession>A0A0D0EBK7</accession>
<reference evidence="3" key="2">
    <citation type="submission" date="2015-01" db="EMBL/GenBank/DDBJ databases">
        <title>Evolutionary Origins and Diversification of the Mycorrhizal Mutualists.</title>
        <authorList>
            <consortium name="DOE Joint Genome Institute"/>
            <consortium name="Mycorrhizal Genomics Consortium"/>
            <person name="Kohler A."/>
            <person name="Kuo A."/>
            <person name="Nagy L.G."/>
            <person name="Floudas D."/>
            <person name="Copeland A."/>
            <person name="Barry K.W."/>
            <person name="Cichocki N."/>
            <person name="Veneault-Fourrey C."/>
            <person name="LaButti K."/>
            <person name="Lindquist E.A."/>
            <person name="Lipzen A."/>
            <person name="Lundell T."/>
            <person name="Morin E."/>
            <person name="Murat C."/>
            <person name="Riley R."/>
            <person name="Ohm R."/>
            <person name="Sun H."/>
            <person name="Tunlid A."/>
            <person name="Henrissat B."/>
            <person name="Grigoriev I.V."/>
            <person name="Hibbett D.S."/>
            <person name="Martin F."/>
        </authorList>
    </citation>
    <scope>NUCLEOTIDE SEQUENCE [LARGE SCALE GENOMIC DNA]</scope>
    <source>
        <strain evidence="3">Ve08.2h10</strain>
    </source>
</reference>
<gene>
    <name evidence="2" type="ORF">PAXRUDRAFT_824559</name>
</gene>
<evidence type="ECO:0000313" key="2">
    <source>
        <dbReference type="EMBL" id="KIK97790.1"/>
    </source>
</evidence>
<keyword evidence="3" id="KW-1185">Reference proteome</keyword>
<proteinExistence type="predicted"/>
<dbReference type="EMBL" id="KN824920">
    <property type="protein sequence ID" value="KIK97790.1"/>
    <property type="molecule type" value="Genomic_DNA"/>
</dbReference>
<name>A0A0D0EBK7_9AGAM</name>
<evidence type="ECO:0000313" key="3">
    <source>
        <dbReference type="Proteomes" id="UP000054538"/>
    </source>
</evidence>
<dbReference type="Proteomes" id="UP000054538">
    <property type="component" value="Unassembled WGS sequence"/>
</dbReference>